<dbReference type="EMBL" id="JAVDUU010000004">
    <property type="protein sequence ID" value="MDR6944848.1"/>
    <property type="molecule type" value="Genomic_DNA"/>
</dbReference>
<feature type="domain" description="Serine aminopeptidase S33" evidence="1">
    <location>
        <begin position="79"/>
        <end position="185"/>
    </location>
</feature>
<gene>
    <name evidence="2" type="ORF">J2W55_004708</name>
</gene>
<keyword evidence="3" id="KW-1185">Reference proteome</keyword>
<evidence type="ECO:0000313" key="2">
    <source>
        <dbReference type="EMBL" id="MDR6944848.1"/>
    </source>
</evidence>
<dbReference type="SUPFAM" id="SSF53474">
    <property type="entry name" value="alpha/beta-Hydrolases"/>
    <property type="match status" value="1"/>
</dbReference>
<dbReference type="Proteomes" id="UP001247620">
    <property type="component" value="Unassembled WGS sequence"/>
</dbReference>
<organism evidence="2 3">
    <name type="scientific">Mucilaginibacter pocheonensis</name>
    <dbReference type="NCBI Taxonomy" id="398050"/>
    <lineage>
        <taxon>Bacteria</taxon>
        <taxon>Pseudomonadati</taxon>
        <taxon>Bacteroidota</taxon>
        <taxon>Sphingobacteriia</taxon>
        <taxon>Sphingobacteriales</taxon>
        <taxon>Sphingobacteriaceae</taxon>
        <taxon>Mucilaginibacter</taxon>
    </lineage>
</organism>
<dbReference type="Gene3D" id="3.40.50.1820">
    <property type="entry name" value="alpha/beta hydrolase"/>
    <property type="match status" value="1"/>
</dbReference>
<evidence type="ECO:0000313" key="3">
    <source>
        <dbReference type="Proteomes" id="UP001247620"/>
    </source>
</evidence>
<evidence type="ECO:0000259" key="1">
    <source>
        <dbReference type="Pfam" id="PF12146"/>
    </source>
</evidence>
<proteinExistence type="predicted"/>
<comment type="caution">
    <text evidence="2">The sequence shown here is derived from an EMBL/GenBank/DDBJ whole genome shotgun (WGS) entry which is preliminary data.</text>
</comment>
<dbReference type="Pfam" id="PF12146">
    <property type="entry name" value="Hydrolase_4"/>
    <property type="match status" value="1"/>
</dbReference>
<name>A0ABU1THJ3_9SPHI</name>
<dbReference type="RefSeq" id="WP_310101755.1">
    <property type="nucleotide sequence ID" value="NZ_JAVDUU010000004.1"/>
</dbReference>
<reference evidence="2 3" key="1">
    <citation type="submission" date="2023-07" db="EMBL/GenBank/DDBJ databases">
        <title>Sorghum-associated microbial communities from plants grown in Nebraska, USA.</title>
        <authorList>
            <person name="Schachtman D."/>
        </authorList>
    </citation>
    <scope>NUCLEOTIDE SEQUENCE [LARGE SCALE GENOMIC DNA]</scope>
    <source>
        <strain evidence="2 3">3262</strain>
    </source>
</reference>
<accession>A0ABU1THJ3</accession>
<dbReference type="InterPro" id="IPR029058">
    <property type="entry name" value="AB_hydrolase_fold"/>
</dbReference>
<sequence length="284" mass="31707">MKKLKELFNKIKELPDKDRQDITSLLWQLICYSPKFPLRLQQQQLLDEATPFSLEADDPHFSRSALKFNGFIWGNGSRKVLITHGWGSKAADFIDLIAALRSIEDLQVIAFDAPGNGSSEGELSNLMLFAKATEAVITTYGSPEIMIGHSLGVMANTMATQETGTKPNLLISIAPMVRLKENFIATMTNADVPKIAQDKFFENFEAIFGMPTSQFDLSEMYTPGTAVRHWLAYDPEDKVAPFAYLQELLTACPAISTKEYEATGHERIIKDTRLIADILKLVRG</sequence>
<protein>
    <recommendedName>
        <fullName evidence="1">Serine aminopeptidase S33 domain-containing protein</fullName>
    </recommendedName>
</protein>
<dbReference type="InterPro" id="IPR022742">
    <property type="entry name" value="Hydrolase_4"/>
</dbReference>